<organism evidence="2 3">
    <name type="scientific">Pandoravirus japonicus</name>
    <dbReference type="NCBI Taxonomy" id="2823154"/>
    <lineage>
        <taxon>Viruses</taxon>
        <taxon>Pandoravirus</taxon>
    </lineage>
</organism>
<feature type="compositionally biased region" description="Basic residues" evidence="1">
    <location>
        <begin position="1"/>
        <end position="10"/>
    </location>
</feature>
<dbReference type="Proteomes" id="UP001253637">
    <property type="component" value="Segment"/>
</dbReference>
<reference evidence="2" key="1">
    <citation type="submission" date="2021-04" db="EMBL/GenBank/DDBJ databases">
        <title>Draft Genome Sequence of Pandoravirus japonicus, Isolated from the Sabaishi River of Niigata, Japan.</title>
        <authorList>
            <person name="Hosokawa N."/>
            <person name="Takahashi H."/>
            <person name="Aoki K."/>
            <person name="Takemura M."/>
        </authorList>
    </citation>
    <scope>NUCLEOTIDE SEQUENCE</scope>
</reference>
<name>A0A811BRQ0_9VIRU</name>
<proteinExistence type="predicted"/>
<feature type="compositionally biased region" description="Basic and acidic residues" evidence="1">
    <location>
        <begin position="24"/>
        <end position="42"/>
    </location>
</feature>
<evidence type="ECO:0000313" key="3">
    <source>
        <dbReference type="Proteomes" id="UP001253637"/>
    </source>
</evidence>
<evidence type="ECO:0000313" key="2">
    <source>
        <dbReference type="EMBL" id="BCU03726.1"/>
    </source>
</evidence>
<sequence>MEMGSPHKKGHFSDTRGDRRKKKEKIERERESKKKDKPDKKPTRICGRWRQSAAAGIANVIEAACAPKPSAGAKWTLALIDGPVAMRHRRPIAHSFPFSCVLLWWAPSLSFFFDFSHNTISFFDSFLILF</sequence>
<dbReference type="EMBL" id="LC625835">
    <property type="protein sequence ID" value="BCU03726.1"/>
    <property type="molecule type" value="Genomic_DNA"/>
</dbReference>
<feature type="region of interest" description="Disordered" evidence="1">
    <location>
        <begin position="1"/>
        <end position="45"/>
    </location>
</feature>
<evidence type="ECO:0000256" key="1">
    <source>
        <dbReference type="SAM" id="MobiDB-lite"/>
    </source>
</evidence>
<protein>
    <submittedName>
        <fullName evidence="2">Uncharacterized protein</fullName>
    </submittedName>
</protein>
<accession>A0A811BRQ0</accession>